<dbReference type="CDD" id="cd17039">
    <property type="entry name" value="Ubl_ubiquitin_like"/>
    <property type="match status" value="1"/>
</dbReference>
<feature type="compositionally biased region" description="Low complexity" evidence="1">
    <location>
        <begin position="148"/>
        <end position="188"/>
    </location>
</feature>
<feature type="region of interest" description="Disordered" evidence="1">
    <location>
        <begin position="263"/>
        <end position="309"/>
    </location>
</feature>
<feature type="region of interest" description="Disordered" evidence="1">
    <location>
        <begin position="77"/>
        <end position="97"/>
    </location>
</feature>
<dbReference type="Pfam" id="PF00240">
    <property type="entry name" value="ubiquitin"/>
    <property type="match status" value="1"/>
</dbReference>
<sequence length="618" mass="67482">MRINVAGLRPEHTISGLEVNLDAGVEGLRRDIAERIGAVPERLRLIHMGHLIDDSRMLSSFLQDGTTIHVVPITGPILPPGPSAGNGSSNEQGGASAGNLPELAAVWRGIPDPFLGLIQHSLSGLVGPTVGRTPVMFQGGIVGGGMGSPPAENSQSPQPQQPQQRAQQQQPSEGHPQQQPQQQQQQQQHRVSFSYAIPTPEALTPTPVHVHVHVTLEDLEQLPERLERFRSRMQPSGLNASLHVERGPLPNTTNSFVQPAGAEATAPNNVNHNTNNANSTGNENGTANAPPQAMGEVENAPGGVPGGNEEETQSDDFLHTFFSDIPPASMLQLIMGDFSVLAPLRQRLVEAISQFGAPPERAAQSARWEDWRRHLDHELGPYIEDFESDPAVMEYVVREVRPQGNFLPEFRRYLVFVWEEVVRATLNPIADSGEWARELRAASARAFGVAAERASTWFERGLEGLGDFFVLLLQFALSRTARGPAQAQAQTFVQMLSLMRGALSGFLSTWRAEYLLQHRRDADSSIFEGAAAAPERNSEADDLLDDCLDELCSGNKEVAGDETGADATADGVRIALRAFGGLPSDEEEEICRRAQRFRLERPPANTHDSSTMWRHLKK</sequence>
<dbReference type="InterPro" id="IPR000626">
    <property type="entry name" value="Ubiquitin-like_dom"/>
</dbReference>
<feature type="compositionally biased region" description="Low complexity" evidence="1">
    <location>
        <begin position="264"/>
        <end position="289"/>
    </location>
</feature>
<proteinExistence type="predicted"/>
<evidence type="ECO:0000313" key="3">
    <source>
        <dbReference type="EMBL" id="ESL08973.1"/>
    </source>
</evidence>
<dbReference type="InterPro" id="IPR029071">
    <property type="entry name" value="Ubiquitin-like_domsf"/>
</dbReference>
<dbReference type="Gene3D" id="3.10.20.90">
    <property type="entry name" value="Phosphatidylinositol 3-kinase Catalytic Subunit, Chain A, domain 1"/>
    <property type="match status" value="1"/>
</dbReference>
<dbReference type="OrthoDB" id="252552at2759"/>
<dbReference type="VEuPathDB" id="TriTrypDB:TRSC58_03314"/>
<comment type="caution">
    <text evidence="3">The sequence shown here is derived from an EMBL/GenBank/DDBJ whole genome shotgun (WGS) entry which is preliminary data.</text>
</comment>
<protein>
    <submittedName>
        <fullName evidence="3">Ubiquitin-like protein</fullName>
    </submittedName>
</protein>
<dbReference type="Proteomes" id="UP000031737">
    <property type="component" value="Unassembled WGS sequence"/>
</dbReference>
<reference evidence="3 4" key="1">
    <citation type="submission" date="2013-07" db="EMBL/GenBank/DDBJ databases">
        <authorList>
            <person name="Stoco P.H."/>
            <person name="Wagner G."/>
            <person name="Gerber A."/>
            <person name="Zaha A."/>
            <person name="Thompson C."/>
            <person name="Bartholomeu D.C."/>
            <person name="Luckemeyer D.D."/>
            <person name="Bahia D."/>
            <person name="Loreto E."/>
            <person name="Prestes E.B."/>
            <person name="Lima F.M."/>
            <person name="Rodrigues-Luiz G."/>
            <person name="Vallejo G.A."/>
            <person name="Filho J.F."/>
            <person name="Monteiro K.M."/>
            <person name="Tyler K.M."/>
            <person name="de Almeida L.G."/>
            <person name="Ortiz M.F."/>
            <person name="Siervo M.A."/>
            <person name="de Moraes M.H."/>
            <person name="Cunha O.L."/>
            <person name="Mendonca-Neto R."/>
            <person name="Silva R."/>
            <person name="Teixeira S.M."/>
            <person name="Murta S.M."/>
            <person name="Sincero T.C."/>
            <person name="Mendes T.A."/>
            <person name="Urmenyi T.P."/>
            <person name="Silva V.G."/>
            <person name="da Rocha W.D."/>
            <person name="Andersson B."/>
            <person name="Romanha A.J."/>
            <person name="Steindel M."/>
            <person name="de Vasconcelos A.T."/>
            <person name="Grisard E.C."/>
        </authorList>
    </citation>
    <scope>NUCLEOTIDE SEQUENCE [LARGE SCALE GENOMIC DNA]</scope>
    <source>
        <strain evidence="3 4">SC58</strain>
    </source>
</reference>
<gene>
    <name evidence="3" type="ORF">TRSC58_03314</name>
</gene>
<evidence type="ECO:0000256" key="1">
    <source>
        <dbReference type="SAM" id="MobiDB-lite"/>
    </source>
</evidence>
<evidence type="ECO:0000259" key="2">
    <source>
        <dbReference type="PROSITE" id="PS50053"/>
    </source>
</evidence>
<keyword evidence="4" id="KW-1185">Reference proteome</keyword>
<accession>A0A061J0P0</accession>
<dbReference type="AlphaFoldDB" id="A0A061J0P0"/>
<dbReference type="PROSITE" id="PS50053">
    <property type="entry name" value="UBIQUITIN_2"/>
    <property type="match status" value="1"/>
</dbReference>
<name>A0A061J0P0_TRYRA</name>
<organism evidence="3 4">
    <name type="scientific">Trypanosoma rangeli SC58</name>
    <dbReference type="NCBI Taxonomy" id="429131"/>
    <lineage>
        <taxon>Eukaryota</taxon>
        <taxon>Discoba</taxon>
        <taxon>Euglenozoa</taxon>
        <taxon>Kinetoplastea</taxon>
        <taxon>Metakinetoplastina</taxon>
        <taxon>Trypanosomatida</taxon>
        <taxon>Trypanosomatidae</taxon>
        <taxon>Trypanosoma</taxon>
        <taxon>Herpetosoma</taxon>
    </lineage>
</organism>
<feature type="domain" description="Ubiquitin-like" evidence="2">
    <location>
        <begin position="1"/>
        <end position="71"/>
    </location>
</feature>
<feature type="region of interest" description="Disordered" evidence="1">
    <location>
        <begin position="137"/>
        <end position="191"/>
    </location>
</feature>
<dbReference type="EMBL" id="AUPL01003314">
    <property type="protein sequence ID" value="ESL08973.1"/>
    <property type="molecule type" value="Genomic_DNA"/>
</dbReference>
<evidence type="ECO:0000313" key="4">
    <source>
        <dbReference type="Proteomes" id="UP000031737"/>
    </source>
</evidence>
<dbReference type="SUPFAM" id="SSF54236">
    <property type="entry name" value="Ubiquitin-like"/>
    <property type="match status" value="1"/>
</dbReference>